<evidence type="ECO:0000256" key="6">
    <source>
        <dbReference type="SAM" id="SignalP"/>
    </source>
</evidence>
<evidence type="ECO:0000256" key="4">
    <source>
        <dbReference type="ARBA" id="ARBA00022825"/>
    </source>
</evidence>
<dbReference type="PANTHER" id="PTHR43806">
    <property type="entry name" value="PEPTIDASE S8"/>
    <property type="match status" value="1"/>
</dbReference>
<evidence type="ECO:0000259" key="7">
    <source>
        <dbReference type="Pfam" id="PF00082"/>
    </source>
</evidence>
<dbReference type="InterPro" id="IPR023828">
    <property type="entry name" value="Peptidase_S8_Ser-AS"/>
</dbReference>
<protein>
    <submittedName>
        <fullName evidence="8">Peptidase S8 and S53 subtilisin kexin sedolisin</fullName>
    </submittedName>
</protein>
<dbReference type="RefSeq" id="WP_015028292.1">
    <property type="nucleotide sequence ID" value="NC_018748.1"/>
</dbReference>
<dbReference type="Proteomes" id="UP000002875">
    <property type="component" value="Chromosome"/>
</dbReference>
<evidence type="ECO:0000256" key="5">
    <source>
        <dbReference type="PROSITE-ProRule" id="PRU01240"/>
    </source>
</evidence>
<organism evidence="8 9">
    <name type="scientific">Emticicia oligotrophica (strain DSM 17448 / CIP 109782 / MTCC 6937 / GPTSA100-15)</name>
    <dbReference type="NCBI Taxonomy" id="929562"/>
    <lineage>
        <taxon>Bacteria</taxon>
        <taxon>Pseudomonadati</taxon>
        <taxon>Bacteroidota</taxon>
        <taxon>Cytophagia</taxon>
        <taxon>Cytophagales</taxon>
        <taxon>Leadbetterellaceae</taxon>
        <taxon>Emticicia</taxon>
    </lineage>
</organism>
<dbReference type="PRINTS" id="PR00723">
    <property type="entry name" value="SUBTILISIN"/>
</dbReference>
<gene>
    <name evidence="8" type="ordered locus">Emtol_1446</name>
</gene>
<evidence type="ECO:0000313" key="9">
    <source>
        <dbReference type="Proteomes" id="UP000002875"/>
    </source>
</evidence>
<keyword evidence="9" id="KW-1185">Reference proteome</keyword>
<evidence type="ECO:0000256" key="2">
    <source>
        <dbReference type="ARBA" id="ARBA00022670"/>
    </source>
</evidence>
<dbReference type="Pfam" id="PF00082">
    <property type="entry name" value="Peptidase_S8"/>
    <property type="match status" value="1"/>
</dbReference>
<keyword evidence="3 5" id="KW-0378">Hydrolase</keyword>
<comment type="similarity">
    <text evidence="1 5">Belongs to the peptidase S8 family.</text>
</comment>
<dbReference type="EMBL" id="CP002961">
    <property type="protein sequence ID" value="AFK02592.1"/>
    <property type="molecule type" value="Genomic_DNA"/>
</dbReference>
<dbReference type="CDD" id="cd07493">
    <property type="entry name" value="Peptidases_S8_9"/>
    <property type="match status" value="1"/>
</dbReference>
<dbReference type="PROSITE" id="PS51892">
    <property type="entry name" value="SUBTILASE"/>
    <property type="match status" value="1"/>
</dbReference>
<keyword evidence="2 5" id="KW-0645">Protease</keyword>
<feature type="chain" id="PRO_5046141318" evidence="6">
    <location>
        <begin position="22"/>
        <end position="548"/>
    </location>
</feature>
<name>A0ABM5MZL3_EMTOG</name>
<dbReference type="PROSITE" id="PS00138">
    <property type="entry name" value="SUBTILASE_SER"/>
    <property type="match status" value="1"/>
</dbReference>
<dbReference type="PANTHER" id="PTHR43806:SF67">
    <property type="entry name" value="EGF-LIKE DOMAIN-CONTAINING PROTEIN"/>
    <property type="match status" value="1"/>
</dbReference>
<keyword evidence="6" id="KW-0732">Signal</keyword>
<sequence>MKIKLLLIFLLGCTCFSSLHAQIKYKYLVLLKDKINSPYSVNNPLSYLSQKAIDRRFKQGIKITTNDLPPNPAYIDAIKQTGATVIYKSRWMNAVLVEATETQKNTILSLNSVKSIEFNRPLKQARARTNKDKFTFETVETLNYGDATAQIQLLGADVMHNQGFHGEGILVALLDDGYLNVNTSTCLQHLVQQNKILKVYDFVDNDNSVYEQGGHGTSVLSTMAGFIENQIIGPAFGASFALFRTEDNSSETPLEEANWLFAAEMADSVGADIISSSLGYSTFDNSADDYTPSMMDGKTALSTRAADFAAATGMVVVVSAGNSGDDPSWQIITAPADADSVLAIGAVSRSGVYAFFSSIGNSADGRIKPDVVAVGSGTALCNTSGTTSTSNGTSFSAPLVAGLVAGFWQAFPYLTAQEVIQCIRKSGHQFASPTIQLGYGYANFSRASTAAQSEYSLTAIEPSHDIVSVSILPSNKLEITLKFSNQLINNNLRIGFIEQSSNQIIYQDTFILNTNETTKVISLSTLNPDILLRIEDLTQKKTLKIMRW</sequence>
<dbReference type="PIRSF" id="PIRSF037903">
    <property type="entry name" value="Subtilisin_rel_GFO_2223"/>
    <property type="match status" value="1"/>
</dbReference>
<feature type="signal peptide" evidence="6">
    <location>
        <begin position="1"/>
        <end position="21"/>
    </location>
</feature>
<dbReference type="InterPro" id="IPR000209">
    <property type="entry name" value="Peptidase_S8/S53_dom"/>
</dbReference>
<dbReference type="InterPro" id="IPR017317">
    <property type="entry name" value="Pept_S8_subtilisin_bacteroid-2"/>
</dbReference>
<dbReference type="SUPFAM" id="SSF52743">
    <property type="entry name" value="Subtilisin-like"/>
    <property type="match status" value="1"/>
</dbReference>
<keyword evidence="4 5" id="KW-0720">Serine protease</keyword>
<reference evidence="8 9" key="1">
    <citation type="submission" date="2011-07" db="EMBL/GenBank/DDBJ databases">
        <title>The complete genome of chromosome of Emticicia oligotrophica DSM 17448.</title>
        <authorList>
            <consortium name="US DOE Joint Genome Institute (JGI-PGF)"/>
            <person name="Lucas S."/>
            <person name="Han J."/>
            <person name="Lapidus A."/>
            <person name="Bruce D."/>
            <person name="Goodwin L."/>
            <person name="Pitluck S."/>
            <person name="Peters L."/>
            <person name="Kyrpides N."/>
            <person name="Mavromatis K."/>
            <person name="Ivanova N."/>
            <person name="Ovchinnikova G."/>
            <person name="Teshima H."/>
            <person name="Detter J.C."/>
            <person name="Tapia R."/>
            <person name="Han C."/>
            <person name="Land M."/>
            <person name="Hauser L."/>
            <person name="Markowitz V."/>
            <person name="Cheng J.-F."/>
            <person name="Hugenholtz P."/>
            <person name="Woyke T."/>
            <person name="Wu D."/>
            <person name="Tindall B."/>
            <person name="Pomrenke H."/>
            <person name="Brambilla E."/>
            <person name="Klenk H.-P."/>
            <person name="Eisen J.A."/>
        </authorList>
    </citation>
    <scope>NUCLEOTIDE SEQUENCE [LARGE SCALE GENOMIC DNA]</scope>
    <source>
        <strain evidence="8 9">DSM 17448</strain>
    </source>
</reference>
<feature type="active site" description="Charge relay system" evidence="5">
    <location>
        <position position="394"/>
    </location>
</feature>
<proteinExistence type="inferred from homology"/>
<evidence type="ECO:0000256" key="1">
    <source>
        <dbReference type="ARBA" id="ARBA00011073"/>
    </source>
</evidence>
<dbReference type="Gene3D" id="3.40.50.200">
    <property type="entry name" value="Peptidase S8/S53 domain"/>
    <property type="match status" value="1"/>
</dbReference>
<feature type="active site" description="Charge relay system" evidence="5">
    <location>
        <position position="175"/>
    </location>
</feature>
<evidence type="ECO:0000313" key="8">
    <source>
        <dbReference type="EMBL" id="AFK02592.1"/>
    </source>
</evidence>
<feature type="active site" description="Charge relay system" evidence="5">
    <location>
        <position position="215"/>
    </location>
</feature>
<feature type="domain" description="Peptidase S8/S53" evidence="7">
    <location>
        <begin position="166"/>
        <end position="440"/>
    </location>
</feature>
<evidence type="ECO:0000256" key="3">
    <source>
        <dbReference type="ARBA" id="ARBA00022801"/>
    </source>
</evidence>
<dbReference type="InterPro" id="IPR015500">
    <property type="entry name" value="Peptidase_S8_subtilisin-rel"/>
</dbReference>
<dbReference type="InterPro" id="IPR050131">
    <property type="entry name" value="Peptidase_S8_subtilisin-like"/>
</dbReference>
<dbReference type="InterPro" id="IPR036852">
    <property type="entry name" value="Peptidase_S8/S53_dom_sf"/>
</dbReference>
<accession>A0ABM5MZL3</accession>